<name>A0A7K3W5J1_9ACTN</name>
<dbReference type="EMBL" id="JAAGWF010000022">
    <property type="protein sequence ID" value="NEK59970.1"/>
    <property type="molecule type" value="Genomic_DNA"/>
</dbReference>
<proteinExistence type="predicted"/>
<sequence>MSVLASPALAVVDPGQGIAPPGSEGIVTMVSWVAWTVLAICVVGVLLVGARMALAHRRGEGAEHAVSLAYVLGGAVLVGSASGLIAALV</sequence>
<dbReference type="Proteomes" id="UP000470246">
    <property type="component" value="Unassembled WGS sequence"/>
</dbReference>
<reference evidence="2 3" key="1">
    <citation type="submission" date="2020-02" db="EMBL/GenBank/DDBJ databases">
        <title>Geodermatophilus sabuli CPCC 205279 I12A-02694.</title>
        <authorList>
            <person name="Jiang Z."/>
        </authorList>
    </citation>
    <scope>NUCLEOTIDE SEQUENCE [LARGE SCALE GENOMIC DNA]</scope>
    <source>
        <strain evidence="2 3">I12A-02694</strain>
    </source>
</reference>
<comment type="caution">
    <text evidence="2">The sequence shown here is derived from an EMBL/GenBank/DDBJ whole genome shotgun (WGS) entry which is preliminary data.</text>
</comment>
<keyword evidence="1" id="KW-0472">Membrane</keyword>
<accession>A0A7K3W5J1</accession>
<dbReference type="RefSeq" id="WP_163483333.1">
    <property type="nucleotide sequence ID" value="NZ_JAAGWF010000022.1"/>
</dbReference>
<evidence type="ECO:0000313" key="2">
    <source>
        <dbReference type="EMBL" id="NEK59970.1"/>
    </source>
</evidence>
<gene>
    <name evidence="2" type="ORF">GCU56_19115</name>
</gene>
<keyword evidence="1" id="KW-0812">Transmembrane</keyword>
<organism evidence="2 3">
    <name type="scientific">Geodermatophilus sabuli</name>
    <dbReference type="NCBI Taxonomy" id="1564158"/>
    <lineage>
        <taxon>Bacteria</taxon>
        <taxon>Bacillati</taxon>
        <taxon>Actinomycetota</taxon>
        <taxon>Actinomycetes</taxon>
        <taxon>Geodermatophilales</taxon>
        <taxon>Geodermatophilaceae</taxon>
        <taxon>Geodermatophilus</taxon>
    </lineage>
</organism>
<keyword evidence="1" id="KW-1133">Transmembrane helix</keyword>
<evidence type="ECO:0000313" key="3">
    <source>
        <dbReference type="Proteomes" id="UP000470246"/>
    </source>
</evidence>
<feature type="transmembrane region" description="Helical" evidence="1">
    <location>
        <begin position="66"/>
        <end position="88"/>
    </location>
</feature>
<keyword evidence="3" id="KW-1185">Reference proteome</keyword>
<dbReference type="AlphaFoldDB" id="A0A7K3W5J1"/>
<protein>
    <submittedName>
        <fullName evidence="2">Uncharacterized protein</fullName>
    </submittedName>
</protein>
<evidence type="ECO:0000256" key="1">
    <source>
        <dbReference type="SAM" id="Phobius"/>
    </source>
</evidence>
<feature type="transmembrane region" description="Helical" evidence="1">
    <location>
        <begin position="33"/>
        <end position="54"/>
    </location>
</feature>